<reference evidence="1 2" key="1">
    <citation type="journal article" date="2016" name="Nat. Commun.">
        <title>Extremotolerant tardigrade genome and improved radiotolerance of human cultured cells by tardigrade-unique protein.</title>
        <authorList>
            <person name="Hashimoto T."/>
            <person name="Horikawa D.D."/>
            <person name="Saito Y."/>
            <person name="Kuwahara H."/>
            <person name="Kozuka-Hata H."/>
            <person name="Shin-I T."/>
            <person name="Minakuchi Y."/>
            <person name="Ohishi K."/>
            <person name="Motoyama A."/>
            <person name="Aizu T."/>
            <person name="Enomoto A."/>
            <person name="Kondo K."/>
            <person name="Tanaka S."/>
            <person name="Hara Y."/>
            <person name="Koshikawa S."/>
            <person name="Sagara H."/>
            <person name="Miura T."/>
            <person name="Yokobori S."/>
            <person name="Miyagawa K."/>
            <person name="Suzuki Y."/>
            <person name="Kubo T."/>
            <person name="Oyama M."/>
            <person name="Kohara Y."/>
            <person name="Fujiyama A."/>
            <person name="Arakawa K."/>
            <person name="Katayama T."/>
            <person name="Toyoda A."/>
            <person name="Kunieda T."/>
        </authorList>
    </citation>
    <scope>NUCLEOTIDE SEQUENCE [LARGE SCALE GENOMIC DNA]</scope>
    <source>
        <strain evidence="1 2">YOKOZUNA-1</strain>
    </source>
</reference>
<accession>A0A1D1WC05</accession>
<name>A0A1D1WC05_RAMVA</name>
<organism evidence="1 2">
    <name type="scientific">Ramazzottius varieornatus</name>
    <name type="common">Water bear</name>
    <name type="synonym">Tardigrade</name>
    <dbReference type="NCBI Taxonomy" id="947166"/>
    <lineage>
        <taxon>Eukaryota</taxon>
        <taxon>Metazoa</taxon>
        <taxon>Ecdysozoa</taxon>
        <taxon>Tardigrada</taxon>
        <taxon>Eutardigrada</taxon>
        <taxon>Parachela</taxon>
        <taxon>Hypsibioidea</taxon>
        <taxon>Ramazzottiidae</taxon>
        <taxon>Ramazzottius</taxon>
    </lineage>
</organism>
<dbReference type="AlphaFoldDB" id="A0A1D1WC05"/>
<comment type="caution">
    <text evidence="1">The sequence shown here is derived from an EMBL/GenBank/DDBJ whole genome shotgun (WGS) entry which is preliminary data.</text>
</comment>
<gene>
    <name evidence="1" type="primary">RvY_19045</name>
    <name evidence="1" type="synonym">RvY_19045.1</name>
    <name evidence="1" type="ORF">RvY_19045-1</name>
</gene>
<evidence type="ECO:0000313" key="2">
    <source>
        <dbReference type="Proteomes" id="UP000186922"/>
    </source>
</evidence>
<evidence type="ECO:0000313" key="1">
    <source>
        <dbReference type="EMBL" id="GAV09519.1"/>
    </source>
</evidence>
<dbReference type="EMBL" id="BDGG01000023">
    <property type="protein sequence ID" value="GAV09519.1"/>
    <property type="molecule type" value="Genomic_DNA"/>
</dbReference>
<keyword evidence="2" id="KW-1185">Reference proteome</keyword>
<sequence>MNGNVFFSVTQVLSLCSGDLFRNEQTSYAKHTGITISVMFTIIYCRRTGPSSDFFLTVTDHCLQLEHDQWRICTSRQRQRLGTTRLHFFGNQRSPAPDLGGPWLSPVDSLVCPYEFRRDIPVYQRTFSDGHRKSKEVEDNASSNFKKIAVTWHQTLALCTSLGRNIVLIELLLLPETLQCISRVLLLAIRGRLCRCTYFTGTTPRASHGDGTTKTTR</sequence>
<proteinExistence type="predicted"/>
<protein>
    <submittedName>
        <fullName evidence="1">Uncharacterized protein</fullName>
    </submittedName>
</protein>
<dbReference type="Proteomes" id="UP000186922">
    <property type="component" value="Unassembled WGS sequence"/>
</dbReference>